<dbReference type="VEuPathDB" id="FungiDB:PHYBLDRAFT_72013"/>
<gene>
    <name evidence="1" type="ORF">PHYBLDRAFT_72013</name>
</gene>
<evidence type="ECO:0000313" key="2">
    <source>
        <dbReference type="Proteomes" id="UP000077315"/>
    </source>
</evidence>
<protein>
    <submittedName>
        <fullName evidence="1">Uncharacterized protein</fullName>
    </submittedName>
</protein>
<evidence type="ECO:0000313" key="1">
    <source>
        <dbReference type="EMBL" id="OAD75223.1"/>
    </source>
</evidence>
<proteinExistence type="predicted"/>
<name>A0A162UHB2_PHYB8</name>
<dbReference type="EMBL" id="KV440977">
    <property type="protein sequence ID" value="OAD75223.1"/>
    <property type="molecule type" value="Genomic_DNA"/>
</dbReference>
<organism evidence="1 2">
    <name type="scientific">Phycomyces blakesleeanus (strain ATCC 8743b / DSM 1359 / FGSC 10004 / NBRC 33097 / NRRL 1555)</name>
    <dbReference type="NCBI Taxonomy" id="763407"/>
    <lineage>
        <taxon>Eukaryota</taxon>
        <taxon>Fungi</taxon>
        <taxon>Fungi incertae sedis</taxon>
        <taxon>Mucoromycota</taxon>
        <taxon>Mucoromycotina</taxon>
        <taxon>Mucoromycetes</taxon>
        <taxon>Mucorales</taxon>
        <taxon>Phycomycetaceae</taxon>
        <taxon>Phycomyces</taxon>
    </lineage>
</organism>
<dbReference type="InParanoid" id="A0A162UHB2"/>
<accession>A0A162UHB2</accession>
<keyword evidence="2" id="KW-1185">Reference proteome</keyword>
<dbReference type="RefSeq" id="XP_018293263.1">
    <property type="nucleotide sequence ID" value="XM_018442579.1"/>
</dbReference>
<sequence length="106" mass="11987">MYFLVYLIKVPQMVPFSGTLPQSDFAVMVQHCSRTRDNQGTLFLLSNNHALFSWPGWEQFALTACVGLRKKNDGRSPERVLFSYESTASLAENIGLISKYSLSLLH</sequence>
<dbReference type="AlphaFoldDB" id="A0A162UHB2"/>
<reference evidence="2" key="1">
    <citation type="submission" date="2015-06" db="EMBL/GenBank/DDBJ databases">
        <title>Expansion of signal transduction pathways in fungi by whole-genome duplication.</title>
        <authorList>
            <consortium name="DOE Joint Genome Institute"/>
            <person name="Corrochano L.M."/>
            <person name="Kuo A."/>
            <person name="Marcet-Houben M."/>
            <person name="Polaino S."/>
            <person name="Salamov A."/>
            <person name="Villalobos J.M."/>
            <person name="Alvarez M.I."/>
            <person name="Avalos J."/>
            <person name="Benito E.P."/>
            <person name="Benoit I."/>
            <person name="Burger G."/>
            <person name="Camino L.P."/>
            <person name="Canovas D."/>
            <person name="Cerda-Olmedo E."/>
            <person name="Cheng J.-F."/>
            <person name="Dominguez A."/>
            <person name="Elias M."/>
            <person name="Eslava A.P."/>
            <person name="Glaser F."/>
            <person name="Grimwood J."/>
            <person name="Gutierrez G."/>
            <person name="Heitman J."/>
            <person name="Henrissat B."/>
            <person name="Iturriaga E.A."/>
            <person name="Lang B.F."/>
            <person name="Lavin J.L."/>
            <person name="Lee S."/>
            <person name="Li W."/>
            <person name="Lindquist E."/>
            <person name="Lopez-Garcia S."/>
            <person name="Luque E.M."/>
            <person name="Marcos A.T."/>
            <person name="Martin J."/>
            <person name="McCluskey K."/>
            <person name="Medina H.R."/>
            <person name="Miralles-Duran A."/>
            <person name="Miyazaki A."/>
            <person name="Munoz-Torres E."/>
            <person name="Oguiza J.A."/>
            <person name="Ohm R."/>
            <person name="Olmedo M."/>
            <person name="Orejas M."/>
            <person name="Ortiz-Castellanos L."/>
            <person name="Pisabarro A.G."/>
            <person name="Rodriguez-Romero J."/>
            <person name="Ruiz-Herrera J."/>
            <person name="Ruiz-Vazquez R."/>
            <person name="Sanz C."/>
            <person name="Schackwitz W."/>
            <person name="Schmutz J."/>
            <person name="Shahriari M."/>
            <person name="Shelest E."/>
            <person name="Silva-Franco F."/>
            <person name="Soanes D."/>
            <person name="Syed K."/>
            <person name="Tagua V.G."/>
            <person name="Talbot N.J."/>
            <person name="Thon M."/>
            <person name="De vries R.P."/>
            <person name="Wiebenga A."/>
            <person name="Yadav J.S."/>
            <person name="Braun E.L."/>
            <person name="Baker S."/>
            <person name="Garre V."/>
            <person name="Horwitz B."/>
            <person name="Torres-Martinez S."/>
            <person name="Idnurm A."/>
            <person name="Herrera-Estrella A."/>
            <person name="Gabaldon T."/>
            <person name="Grigoriev I.V."/>
        </authorList>
    </citation>
    <scope>NUCLEOTIDE SEQUENCE [LARGE SCALE GENOMIC DNA]</scope>
    <source>
        <strain evidence="2">NRRL 1555(-)</strain>
    </source>
</reference>
<dbReference type="GeneID" id="29003485"/>
<dbReference type="Proteomes" id="UP000077315">
    <property type="component" value="Unassembled WGS sequence"/>
</dbReference>